<dbReference type="GO" id="GO:0050832">
    <property type="term" value="P:defense response to fungus"/>
    <property type="evidence" value="ECO:0007669"/>
    <property type="project" value="UniProtKB-KW"/>
</dbReference>
<dbReference type="Proteomes" id="UP000030689">
    <property type="component" value="Unassembled WGS sequence"/>
</dbReference>
<evidence type="ECO:0000313" key="8">
    <source>
        <dbReference type="EMBL" id="ESQ33411.1"/>
    </source>
</evidence>
<evidence type="ECO:0000256" key="1">
    <source>
        <dbReference type="ARBA" id="ARBA00006722"/>
    </source>
</evidence>
<feature type="signal peptide" evidence="6">
    <location>
        <begin position="1"/>
        <end position="23"/>
    </location>
</feature>
<keyword evidence="9" id="KW-1185">Reference proteome</keyword>
<sequence>MGSSKMMIAFTLTVLIGVSSVHCQTSDHVSGTPGEALIQRLCLSFNPCTPKFGDKQCKAICVTKKYKQGSCVVLGPGSSKYCCCNN</sequence>
<keyword evidence="2" id="KW-0929">Antimicrobial</keyword>
<feature type="domain" description="Defensin-like" evidence="7">
    <location>
        <begin position="45"/>
        <end position="86"/>
    </location>
</feature>
<keyword evidence="4" id="KW-0611">Plant defense</keyword>
<dbReference type="Gramene" id="ESQ33411">
    <property type="protein sequence ID" value="ESQ33411"/>
    <property type="gene ID" value="EUTSA_v10009856mg"/>
</dbReference>
<accession>V4MP46</accession>
<proteinExistence type="inferred from homology"/>
<dbReference type="AlphaFoldDB" id="V4MP46"/>
<dbReference type="Pfam" id="PF24552">
    <property type="entry name" value="Defensin"/>
    <property type="match status" value="1"/>
</dbReference>
<feature type="chain" id="PRO_5004722943" description="Defensin-like domain-containing protein" evidence="6">
    <location>
        <begin position="24"/>
        <end position="86"/>
    </location>
</feature>
<gene>
    <name evidence="8" type="ORF">EUTSA_v10009856mg</name>
</gene>
<evidence type="ECO:0000256" key="5">
    <source>
        <dbReference type="ARBA" id="ARBA00023157"/>
    </source>
</evidence>
<dbReference type="KEGG" id="eus:EUTSA_v10009856mg"/>
<evidence type="ECO:0000256" key="2">
    <source>
        <dbReference type="ARBA" id="ARBA00022529"/>
    </source>
</evidence>
<keyword evidence="5" id="KW-1015">Disulfide bond</keyword>
<dbReference type="EMBL" id="KI517683">
    <property type="protein sequence ID" value="ESQ33411.1"/>
    <property type="molecule type" value="Genomic_DNA"/>
</dbReference>
<evidence type="ECO:0000256" key="6">
    <source>
        <dbReference type="SAM" id="SignalP"/>
    </source>
</evidence>
<dbReference type="InterPro" id="IPR056373">
    <property type="entry name" value="Defensin-like_dom"/>
</dbReference>
<organism evidence="8 9">
    <name type="scientific">Eutrema salsugineum</name>
    <name type="common">Saltwater cress</name>
    <name type="synonym">Sisymbrium salsugineum</name>
    <dbReference type="NCBI Taxonomy" id="72664"/>
    <lineage>
        <taxon>Eukaryota</taxon>
        <taxon>Viridiplantae</taxon>
        <taxon>Streptophyta</taxon>
        <taxon>Embryophyta</taxon>
        <taxon>Tracheophyta</taxon>
        <taxon>Spermatophyta</taxon>
        <taxon>Magnoliopsida</taxon>
        <taxon>eudicotyledons</taxon>
        <taxon>Gunneridae</taxon>
        <taxon>Pentapetalae</taxon>
        <taxon>rosids</taxon>
        <taxon>malvids</taxon>
        <taxon>Brassicales</taxon>
        <taxon>Brassicaceae</taxon>
        <taxon>Eutremeae</taxon>
        <taxon>Eutrema</taxon>
    </lineage>
</organism>
<protein>
    <recommendedName>
        <fullName evidence="7">Defensin-like domain-containing protein</fullName>
    </recommendedName>
</protein>
<comment type="similarity">
    <text evidence="1">Belongs to the DEFL family.</text>
</comment>
<evidence type="ECO:0000256" key="4">
    <source>
        <dbReference type="ARBA" id="ARBA00022821"/>
    </source>
</evidence>
<evidence type="ECO:0000256" key="3">
    <source>
        <dbReference type="ARBA" id="ARBA00022577"/>
    </source>
</evidence>
<keyword evidence="3" id="KW-0295">Fungicide</keyword>
<keyword evidence="6" id="KW-0732">Signal</keyword>
<name>V4MP46_EUTSA</name>
<reference evidence="8 9" key="1">
    <citation type="journal article" date="2013" name="Front. Plant Sci.">
        <title>The Reference Genome of the Halophytic Plant Eutrema salsugineum.</title>
        <authorList>
            <person name="Yang R."/>
            <person name="Jarvis D.E."/>
            <person name="Chen H."/>
            <person name="Beilstein M.A."/>
            <person name="Grimwood J."/>
            <person name="Jenkins J."/>
            <person name="Shu S."/>
            <person name="Prochnik S."/>
            <person name="Xin M."/>
            <person name="Ma C."/>
            <person name="Schmutz J."/>
            <person name="Wing R.A."/>
            <person name="Mitchell-Olds T."/>
            <person name="Schumaker K.S."/>
            <person name="Wang X."/>
        </authorList>
    </citation>
    <scope>NUCLEOTIDE SEQUENCE [LARGE SCALE GENOMIC DNA]</scope>
</reference>
<dbReference type="GO" id="GO:0031640">
    <property type="term" value="P:killing of cells of another organism"/>
    <property type="evidence" value="ECO:0007669"/>
    <property type="project" value="UniProtKB-KW"/>
</dbReference>
<evidence type="ECO:0000259" key="7">
    <source>
        <dbReference type="Pfam" id="PF24552"/>
    </source>
</evidence>
<evidence type="ECO:0000313" key="9">
    <source>
        <dbReference type="Proteomes" id="UP000030689"/>
    </source>
</evidence>